<feature type="region of interest" description="Disordered" evidence="1">
    <location>
        <begin position="1"/>
        <end position="50"/>
    </location>
</feature>
<evidence type="ECO:0000313" key="3">
    <source>
        <dbReference type="Proteomes" id="UP000236291"/>
    </source>
</evidence>
<dbReference type="EMBL" id="ASHM01220556">
    <property type="protein sequence ID" value="PNX68014.1"/>
    <property type="molecule type" value="Genomic_DNA"/>
</dbReference>
<protein>
    <submittedName>
        <fullName evidence="2">Uncharacterized protein</fullName>
    </submittedName>
</protein>
<evidence type="ECO:0000313" key="2">
    <source>
        <dbReference type="EMBL" id="PNX68014.1"/>
    </source>
</evidence>
<name>A0A2K3KNY9_TRIPR</name>
<reference evidence="2 3" key="1">
    <citation type="journal article" date="2014" name="Am. J. Bot.">
        <title>Genome assembly and annotation for red clover (Trifolium pratense; Fabaceae).</title>
        <authorList>
            <person name="Istvanek J."/>
            <person name="Jaros M."/>
            <person name="Krenek A."/>
            <person name="Repkova J."/>
        </authorList>
    </citation>
    <scope>NUCLEOTIDE SEQUENCE [LARGE SCALE GENOMIC DNA]</scope>
    <source>
        <strain evidence="3">cv. Tatra</strain>
        <tissue evidence="2">Young leaves</tissue>
    </source>
</reference>
<comment type="caution">
    <text evidence="2">The sequence shown here is derived from an EMBL/GenBank/DDBJ whole genome shotgun (WGS) entry which is preliminary data.</text>
</comment>
<feature type="compositionally biased region" description="Basic and acidic residues" evidence="1">
    <location>
        <begin position="19"/>
        <end position="34"/>
    </location>
</feature>
<dbReference type="AlphaFoldDB" id="A0A2K3KNY9"/>
<feature type="compositionally biased region" description="Low complexity" evidence="1">
    <location>
        <begin position="1"/>
        <end position="15"/>
    </location>
</feature>
<evidence type="ECO:0000256" key="1">
    <source>
        <dbReference type="SAM" id="MobiDB-lite"/>
    </source>
</evidence>
<reference evidence="2 3" key="2">
    <citation type="journal article" date="2017" name="Front. Plant Sci.">
        <title>Gene Classification and Mining of Molecular Markers Useful in Red Clover (Trifolium pratense) Breeding.</title>
        <authorList>
            <person name="Istvanek J."/>
            <person name="Dluhosova J."/>
            <person name="Dluhos P."/>
            <person name="Patkova L."/>
            <person name="Nedelnik J."/>
            <person name="Repkova J."/>
        </authorList>
    </citation>
    <scope>NUCLEOTIDE SEQUENCE [LARGE SCALE GENOMIC DNA]</scope>
    <source>
        <strain evidence="3">cv. Tatra</strain>
        <tissue evidence="2">Young leaves</tissue>
    </source>
</reference>
<sequence length="50" mass="5333">MLSFTITTTTTTTTTCEGVAEREDLPAGGKEFRPRKSVPTEIKSSGGVSR</sequence>
<organism evidence="2 3">
    <name type="scientific">Trifolium pratense</name>
    <name type="common">Red clover</name>
    <dbReference type="NCBI Taxonomy" id="57577"/>
    <lineage>
        <taxon>Eukaryota</taxon>
        <taxon>Viridiplantae</taxon>
        <taxon>Streptophyta</taxon>
        <taxon>Embryophyta</taxon>
        <taxon>Tracheophyta</taxon>
        <taxon>Spermatophyta</taxon>
        <taxon>Magnoliopsida</taxon>
        <taxon>eudicotyledons</taxon>
        <taxon>Gunneridae</taxon>
        <taxon>Pentapetalae</taxon>
        <taxon>rosids</taxon>
        <taxon>fabids</taxon>
        <taxon>Fabales</taxon>
        <taxon>Fabaceae</taxon>
        <taxon>Papilionoideae</taxon>
        <taxon>50 kb inversion clade</taxon>
        <taxon>NPAAA clade</taxon>
        <taxon>Hologalegina</taxon>
        <taxon>IRL clade</taxon>
        <taxon>Trifolieae</taxon>
        <taxon>Trifolium</taxon>
    </lineage>
</organism>
<accession>A0A2K3KNY9</accession>
<proteinExistence type="predicted"/>
<dbReference type="Proteomes" id="UP000236291">
    <property type="component" value="Unassembled WGS sequence"/>
</dbReference>
<gene>
    <name evidence="2" type="ORF">L195_g063785</name>
</gene>